<keyword evidence="1" id="KW-0812">Transmembrane</keyword>
<organism evidence="2 3">
    <name type="scientific">Rhodococcus ruber</name>
    <dbReference type="NCBI Taxonomy" id="1830"/>
    <lineage>
        <taxon>Bacteria</taxon>
        <taxon>Bacillati</taxon>
        <taxon>Actinomycetota</taxon>
        <taxon>Actinomycetes</taxon>
        <taxon>Mycobacteriales</taxon>
        <taxon>Nocardiaceae</taxon>
        <taxon>Rhodococcus</taxon>
    </lineage>
</organism>
<keyword evidence="1" id="KW-0472">Membrane</keyword>
<dbReference type="EMBL" id="JAPWIJ010000005">
    <property type="protein sequence ID" value="MCZ4519505.1"/>
    <property type="molecule type" value="Genomic_DNA"/>
</dbReference>
<keyword evidence="1" id="KW-1133">Transmembrane helix</keyword>
<sequence>MDADVMAAEALGMFATYVFVAVVCGAIAAFVATGKNRSGSGFFFLGLLGPIAIIAAVVASKGEPPAPKGMKVVHCPRCNARQNVDRFQGQYECWQCKLVVNTVRA</sequence>
<proteinExistence type="predicted"/>
<evidence type="ECO:0000313" key="3">
    <source>
        <dbReference type="Proteomes" id="UP001081071"/>
    </source>
</evidence>
<gene>
    <name evidence="2" type="ORF">O4220_13365</name>
</gene>
<evidence type="ECO:0000313" key="2">
    <source>
        <dbReference type="EMBL" id="MCZ4519505.1"/>
    </source>
</evidence>
<keyword evidence="3" id="KW-1185">Reference proteome</keyword>
<protein>
    <submittedName>
        <fullName evidence="2">Uncharacterized protein</fullName>
    </submittedName>
</protein>
<name>A0ABT4MGF1_9NOCA</name>
<dbReference type="Proteomes" id="UP001081071">
    <property type="component" value="Unassembled WGS sequence"/>
</dbReference>
<comment type="caution">
    <text evidence="2">The sequence shown here is derived from an EMBL/GenBank/DDBJ whole genome shotgun (WGS) entry which is preliminary data.</text>
</comment>
<feature type="transmembrane region" description="Helical" evidence="1">
    <location>
        <begin position="41"/>
        <end position="60"/>
    </location>
</feature>
<evidence type="ECO:0000256" key="1">
    <source>
        <dbReference type="SAM" id="Phobius"/>
    </source>
</evidence>
<dbReference type="RefSeq" id="WP_269604903.1">
    <property type="nucleotide sequence ID" value="NZ_JAPWIJ010000005.1"/>
</dbReference>
<feature type="transmembrane region" description="Helical" evidence="1">
    <location>
        <begin position="12"/>
        <end position="34"/>
    </location>
</feature>
<accession>A0ABT4MGF1</accession>
<reference evidence="2" key="1">
    <citation type="submission" date="2022-12" db="EMBL/GenBank/DDBJ databases">
        <authorList>
            <person name="Krivoruchko A.V."/>
            <person name="Elkin A."/>
        </authorList>
    </citation>
    <scope>NUCLEOTIDE SEQUENCE</scope>
    <source>
        <strain evidence="2">IEGM 1391</strain>
    </source>
</reference>